<proteinExistence type="predicted"/>
<gene>
    <name evidence="2" type="ORF">GWK16_13440</name>
</gene>
<name>A0A848ECM3_9PROT</name>
<keyword evidence="1" id="KW-0732">Signal</keyword>
<organism evidence="2 3">
    <name type="scientific">Neoroseomonas marina</name>
    <dbReference type="NCBI Taxonomy" id="1232220"/>
    <lineage>
        <taxon>Bacteria</taxon>
        <taxon>Pseudomonadati</taxon>
        <taxon>Pseudomonadota</taxon>
        <taxon>Alphaproteobacteria</taxon>
        <taxon>Acetobacterales</taxon>
        <taxon>Acetobacteraceae</taxon>
        <taxon>Neoroseomonas</taxon>
    </lineage>
</organism>
<protein>
    <submittedName>
        <fullName evidence="2">Uncharacterized protein</fullName>
    </submittedName>
</protein>
<feature type="chain" id="PRO_5032308887" evidence="1">
    <location>
        <begin position="22"/>
        <end position="152"/>
    </location>
</feature>
<feature type="signal peptide" evidence="1">
    <location>
        <begin position="1"/>
        <end position="21"/>
    </location>
</feature>
<dbReference type="Proteomes" id="UP000548582">
    <property type="component" value="Unassembled WGS sequence"/>
</dbReference>
<dbReference type="RefSeq" id="WP_170054492.1">
    <property type="nucleotide sequence ID" value="NZ_JABBKX010000004.1"/>
</dbReference>
<keyword evidence="3" id="KW-1185">Reference proteome</keyword>
<reference evidence="2 3" key="1">
    <citation type="submission" date="2020-03" db="EMBL/GenBank/DDBJ databases">
        <authorList>
            <person name="Sun Q."/>
        </authorList>
    </citation>
    <scope>NUCLEOTIDE SEQUENCE [LARGE SCALE GENOMIC DNA]</scope>
    <source>
        <strain evidence="2 3">JC162</strain>
    </source>
</reference>
<dbReference type="EMBL" id="JABBKX010000004">
    <property type="protein sequence ID" value="NMJ42251.1"/>
    <property type="molecule type" value="Genomic_DNA"/>
</dbReference>
<evidence type="ECO:0000313" key="3">
    <source>
        <dbReference type="Proteomes" id="UP000548582"/>
    </source>
</evidence>
<comment type="caution">
    <text evidence="2">The sequence shown here is derived from an EMBL/GenBank/DDBJ whole genome shotgun (WGS) entry which is preliminary data.</text>
</comment>
<dbReference type="AlphaFoldDB" id="A0A848ECM3"/>
<accession>A0A848ECM3</accession>
<sequence length="152" mass="16180">MSKARWMLAVALGMASPAAHAESLRWQVRQSAEGAVLAYEQPDTDFQPIFLGCLLPQRRFTVSLGGTRGVPPGREVPVEFVSEAGRVTLRLRAEITELGDILTADLPYDPALGRVIGEGRRLRITVAGRTENFPLVGTRAGVAALAAACGPG</sequence>
<evidence type="ECO:0000313" key="2">
    <source>
        <dbReference type="EMBL" id="NMJ42251.1"/>
    </source>
</evidence>
<evidence type="ECO:0000256" key="1">
    <source>
        <dbReference type="SAM" id="SignalP"/>
    </source>
</evidence>